<evidence type="ECO:0000313" key="5">
    <source>
        <dbReference type="Proteomes" id="UP000253769"/>
    </source>
</evidence>
<protein>
    <recommendedName>
        <fullName evidence="3">M23ase beta-sheet core domain-containing protein</fullName>
    </recommendedName>
</protein>
<feature type="region of interest" description="Disordered" evidence="2">
    <location>
        <begin position="186"/>
        <end position="225"/>
    </location>
</feature>
<accession>A0A369W8N3</accession>
<keyword evidence="1" id="KW-0175">Coiled coil</keyword>
<evidence type="ECO:0000313" key="4">
    <source>
        <dbReference type="EMBL" id="RDE18350.1"/>
    </source>
</evidence>
<dbReference type="InterPro" id="IPR016047">
    <property type="entry name" value="M23ase_b-sheet_dom"/>
</dbReference>
<sequence length="388" mass="44104">MSRTLVLKPGFVAALVATLLLLWQPLLSAADKQQTQQQINKLQTDIRALEKRLRSAKGEQQQLSNALRKAEKEGGRLSRQVKQNQQQIDKHKQQLDKLQRQQQQLQSNRDQQVQALSDEIAAAYRTGRQDRLRLLLNQQQPERITRLLRYHQYFSDHRTEALAQLDQTLDELTRVEQQLSERQQALQTEQKQLSASADKLAKSRRSRQQALSSLNKKISGQAQSLKRLKTDQQRLKRMLKELQQTLALNELKVSTQAFAKLKGKLPWPTKRTRVLRAYGSRNSQGVRGDGILVGGRSGEPVSAIHHGRVVFADWLLGYGLLLILDHGDDYMSLYAHNQSLMRQVGDWIASGEQVATVGDSGGQGSAGLYFAIRHQGNPVDPILWLKRR</sequence>
<feature type="coiled-coil region" evidence="1">
    <location>
        <begin position="225"/>
        <end position="252"/>
    </location>
</feature>
<keyword evidence="5" id="KW-1185">Reference proteome</keyword>
<dbReference type="OrthoDB" id="9784703at2"/>
<dbReference type="RefSeq" id="WP_114696925.1">
    <property type="nucleotide sequence ID" value="NZ_QQOH01000005.1"/>
</dbReference>
<feature type="domain" description="M23ase beta-sheet core" evidence="3">
    <location>
        <begin position="289"/>
        <end position="381"/>
    </location>
</feature>
<dbReference type="Proteomes" id="UP000253769">
    <property type="component" value="Unassembled WGS sequence"/>
</dbReference>
<dbReference type="InterPro" id="IPR050570">
    <property type="entry name" value="Cell_wall_metabolism_enzyme"/>
</dbReference>
<evidence type="ECO:0000259" key="3">
    <source>
        <dbReference type="Pfam" id="PF01551"/>
    </source>
</evidence>
<dbReference type="CDD" id="cd12797">
    <property type="entry name" value="M23_peptidase"/>
    <property type="match status" value="1"/>
</dbReference>
<dbReference type="PANTHER" id="PTHR21666">
    <property type="entry name" value="PEPTIDASE-RELATED"/>
    <property type="match status" value="1"/>
</dbReference>
<organism evidence="4 5">
    <name type="scientific">Motiliproteus coralliicola</name>
    <dbReference type="NCBI Taxonomy" id="2283196"/>
    <lineage>
        <taxon>Bacteria</taxon>
        <taxon>Pseudomonadati</taxon>
        <taxon>Pseudomonadota</taxon>
        <taxon>Gammaproteobacteria</taxon>
        <taxon>Oceanospirillales</taxon>
        <taxon>Oceanospirillaceae</taxon>
        <taxon>Motiliproteus</taxon>
    </lineage>
</organism>
<comment type="caution">
    <text evidence="4">The sequence shown here is derived from an EMBL/GenBank/DDBJ whole genome shotgun (WGS) entry which is preliminary data.</text>
</comment>
<dbReference type="Gene3D" id="2.70.70.10">
    <property type="entry name" value="Glucose Permease (Domain IIA)"/>
    <property type="match status" value="1"/>
</dbReference>
<dbReference type="FunFam" id="2.70.70.10:FF:000003">
    <property type="entry name" value="Murein hydrolase activator EnvC"/>
    <property type="match status" value="1"/>
</dbReference>
<dbReference type="InterPro" id="IPR011055">
    <property type="entry name" value="Dup_hybrid_motif"/>
</dbReference>
<proteinExistence type="predicted"/>
<evidence type="ECO:0000256" key="1">
    <source>
        <dbReference type="SAM" id="Coils"/>
    </source>
</evidence>
<dbReference type="SUPFAM" id="SSF51261">
    <property type="entry name" value="Duplicated hybrid motif"/>
    <property type="match status" value="1"/>
</dbReference>
<dbReference type="Pfam" id="PF01551">
    <property type="entry name" value="Peptidase_M23"/>
    <property type="match status" value="1"/>
</dbReference>
<feature type="compositionally biased region" description="Polar residues" evidence="2">
    <location>
        <begin position="186"/>
        <end position="195"/>
    </location>
</feature>
<dbReference type="GO" id="GO:0004222">
    <property type="term" value="F:metalloendopeptidase activity"/>
    <property type="evidence" value="ECO:0007669"/>
    <property type="project" value="TreeGrafter"/>
</dbReference>
<feature type="region of interest" description="Disordered" evidence="2">
    <location>
        <begin position="57"/>
        <end position="86"/>
    </location>
</feature>
<feature type="compositionally biased region" description="Polar residues" evidence="2">
    <location>
        <begin position="215"/>
        <end position="224"/>
    </location>
</feature>
<dbReference type="Gene3D" id="1.10.287.1490">
    <property type="match status" value="1"/>
</dbReference>
<name>A0A369W8N3_9GAMM</name>
<dbReference type="PANTHER" id="PTHR21666:SF270">
    <property type="entry name" value="MUREIN HYDROLASE ACTIVATOR ENVC"/>
    <property type="match status" value="1"/>
</dbReference>
<gene>
    <name evidence="4" type="ORF">DV711_16975</name>
</gene>
<dbReference type="AlphaFoldDB" id="A0A369W8N3"/>
<reference evidence="4 5" key="1">
    <citation type="submission" date="2018-07" db="EMBL/GenBank/DDBJ databases">
        <title>Motiliproteus coralliicola sp. nov., a bacterium isolated from Coral.</title>
        <authorList>
            <person name="Wang G."/>
        </authorList>
    </citation>
    <scope>NUCLEOTIDE SEQUENCE [LARGE SCALE GENOMIC DNA]</scope>
    <source>
        <strain evidence="4 5">C34</strain>
    </source>
</reference>
<dbReference type="EMBL" id="QQOH01000005">
    <property type="protein sequence ID" value="RDE18350.1"/>
    <property type="molecule type" value="Genomic_DNA"/>
</dbReference>
<evidence type="ECO:0000256" key="2">
    <source>
        <dbReference type="SAM" id="MobiDB-lite"/>
    </source>
</evidence>